<dbReference type="Pfam" id="PF01978">
    <property type="entry name" value="TrmB"/>
    <property type="match status" value="1"/>
</dbReference>
<dbReference type="Gene3D" id="1.10.10.10">
    <property type="entry name" value="Winged helix-like DNA-binding domain superfamily/Winged helix DNA-binding domain"/>
    <property type="match status" value="1"/>
</dbReference>
<dbReference type="InterPro" id="IPR036388">
    <property type="entry name" value="WH-like_DNA-bd_sf"/>
</dbReference>
<sequence>MVNKASKALVFTLGFDVTHVLTRLTEIGLEGKERLIFILPKNKKERAEASVTAMQAHINALNSRGFKLSGEFLRVEEHDFLKAVSELYHKLESFDELYIELSGGLRILNLALYTASLLLGGKIRQMSTKLETDGSTVTLTRPPPLILKQYEKTLLEALRQEKTIPELSKEIKKSKTSVYRTLEKLEANGLVGSSGTHPTKYVITTIGELILKSQKWHHTRASKSGQPEAQTK</sequence>
<dbReference type="EMBL" id="NEXE01000088">
    <property type="protein sequence ID" value="PSN89775.1"/>
    <property type="molecule type" value="Genomic_DNA"/>
</dbReference>
<feature type="domain" description="Transcription regulator TrmB N-terminal" evidence="1">
    <location>
        <begin position="148"/>
        <end position="203"/>
    </location>
</feature>
<dbReference type="InterPro" id="IPR054588">
    <property type="entry name" value="Csa3_N"/>
</dbReference>
<dbReference type="NCBIfam" id="TIGR01884">
    <property type="entry name" value="cas_HTH"/>
    <property type="match status" value="1"/>
</dbReference>
<feature type="domain" description="Csa3 N-terminal" evidence="2">
    <location>
        <begin position="7"/>
        <end position="121"/>
    </location>
</feature>
<dbReference type="InterPro" id="IPR010163">
    <property type="entry name" value="Csa3"/>
</dbReference>
<evidence type="ECO:0000259" key="1">
    <source>
        <dbReference type="Pfam" id="PF01978"/>
    </source>
</evidence>
<organism evidence="3 4">
    <name type="scientific">Candidatus Marsarchaeota G2 archaeon OSP_D</name>
    <dbReference type="NCBI Taxonomy" id="1978157"/>
    <lineage>
        <taxon>Archaea</taxon>
        <taxon>Candidatus Marsarchaeota</taxon>
        <taxon>Candidatus Marsarchaeota group 2</taxon>
    </lineage>
</organism>
<evidence type="ECO:0000313" key="3">
    <source>
        <dbReference type="EMBL" id="PSN89775.1"/>
    </source>
</evidence>
<dbReference type="InterPro" id="IPR036390">
    <property type="entry name" value="WH_DNA-bd_sf"/>
</dbReference>
<dbReference type="SUPFAM" id="SSF46785">
    <property type="entry name" value="Winged helix' DNA-binding domain"/>
    <property type="match status" value="1"/>
</dbReference>
<dbReference type="Proteomes" id="UP000240322">
    <property type="component" value="Unassembled WGS sequence"/>
</dbReference>
<dbReference type="AlphaFoldDB" id="A0A2R6ATT3"/>
<dbReference type="InterPro" id="IPR002831">
    <property type="entry name" value="Tscrpt_reg_TrmB_N"/>
</dbReference>
<protein>
    <submittedName>
        <fullName evidence="3">Uncharacterized protein</fullName>
    </submittedName>
</protein>
<reference evidence="3 4" key="1">
    <citation type="submission" date="2017-04" db="EMBL/GenBank/DDBJ databases">
        <title>Novel microbial lineages endemic to geothermal iron-oxide mats fill important gaps in the evolutionary history of Archaea.</title>
        <authorList>
            <person name="Jay Z.J."/>
            <person name="Beam J.P."/>
            <person name="Dlakic M."/>
            <person name="Rusch D.B."/>
            <person name="Kozubal M.A."/>
            <person name="Inskeep W.P."/>
        </authorList>
    </citation>
    <scope>NUCLEOTIDE SEQUENCE [LARGE SCALE GENOMIC DNA]</scope>
    <source>
        <strain evidence="3">OSP_D</strain>
    </source>
</reference>
<accession>A0A2R6ATT3</accession>
<evidence type="ECO:0000259" key="2">
    <source>
        <dbReference type="Pfam" id="PF22662"/>
    </source>
</evidence>
<proteinExistence type="predicted"/>
<dbReference type="Pfam" id="PF22662">
    <property type="entry name" value="Csa3_N"/>
    <property type="match status" value="1"/>
</dbReference>
<comment type="caution">
    <text evidence="3">The sequence shown here is derived from an EMBL/GenBank/DDBJ whole genome shotgun (WGS) entry which is preliminary data.</text>
</comment>
<evidence type="ECO:0000313" key="4">
    <source>
        <dbReference type="Proteomes" id="UP000240322"/>
    </source>
</evidence>
<dbReference type="Gene3D" id="3.40.50.11700">
    <property type="match status" value="1"/>
</dbReference>
<gene>
    <name evidence="3" type="ORF">B9Q03_08195</name>
</gene>
<name>A0A2R6ATT3_9ARCH</name>